<dbReference type="InterPro" id="IPR025195">
    <property type="entry name" value="GTA_TIM_dom"/>
</dbReference>
<dbReference type="Gene3D" id="3.20.20.80">
    <property type="entry name" value="Glycosidases"/>
    <property type="match status" value="1"/>
</dbReference>
<dbReference type="RefSeq" id="WP_241273077.1">
    <property type="nucleotide sequence ID" value="NZ_JAKZGS010000001.1"/>
</dbReference>
<evidence type="ECO:0000313" key="4">
    <source>
        <dbReference type="Proteomes" id="UP001165488"/>
    </source>
</evidence>
<accession>A0ABS9UIV9</accession>
<feature type="region of interest" description="Disordered" evidence="1">
    <location>
        <begin position="1178"/>
        <end position="1198"/>
    </location>
</feature>
<dbReference type="InterPro" id="IPR017853">
    <property type="entry name" value="GH"/>
</dbReference>
<dbReference type="Pfam" id="PF13547">
    <property type="entry name" value="GTA_TIM"/>
    <property type="match status" value="1"/>
</dbReference>
<name>A0ABS9UIV9_9BACT</name>
<reference evidence="3" key="1">
    <citation type="submission" date="2022-03" db="EMBL/GenBank/DDBJ databases">
        <title>De novo assembled genomes of Belliella spp. (Cyclobacteriaceae) strains.</title>
        <authorList>
            <person name="Szabo A."/>
            <person name="Korponai K."/>
            <person name="Felfoldi T."/>
        </authorList>
    </citation>
    <scope>NUCLEOTIDE SEQUENCE</scope>
    <source>
        <strain evidence="3">DSM 107340</strain>
    </source>
</reference>
<sequence length="1277" mass="147980">MKESLELINDFKEIQDEDDFILKYYRNGVNLWNGYILAEQYSEGDDNNNPFLTLKFYDAISRLKVYNVNDLGLPFNQVYSLYSIYSNVNRLLYHNINSESDILFNDFLANTTDVDSNLLDLVHINRNSLFDADNNPLSLYEFLERLASTFNFTYLLYIDRLLITNFEFNKNPKLVDFENDSESINVNQSFEIDENHRFINKSKFSTFWDSLKKMEVFHNFDSAPNYLDANKFDNIVKMNHYVFIQIPIEVINDEIYFYTIADMQGSRTSPRADRDYRDVYIENSIPFVISSNSNSFDYRLSFNVRFDIDYGISDEDFNLLPDNDKLILENKIKQVEENTDIRIYYNIRAINNDVEYNVNQGLNVPPTYITRPVNIEVNSSQGFDLLSVGTLIDGLDYSLDMPVLVGVNEFTFRFFHPYLVTNESALPSSNEIRIQGVKMIISKLDMVKIDNIGLEELRYEGGTNRNVFNYNLNRDKEFFYINLEEANYKYSLLKSNGTPFMIKSFVRRKRDYTGLQLENLDIYDFLLTQSLEQLGFQQEYITGELKVYDNPEFNVLSSLNIGGKDYAIHKFNYNDKQGTYSIELIENKQNVRRLKDYITGMCMLPSTGESVYSTTITTYTDDSDFSKFQNQNVDDSPNTSDFEIAVSNLKRDIPATKYVSLIVSWFGTDLRADFCKILPKTEHKEGASTPNDWIVSDYNRENGKVPSYFNTSFYNGSYYADSNVTLTPNFAEGLRGEMTAIRVQHVNTGFNKFATNFTVSTNTDYIIKYNVKALNTDNQTVWARVEGGNGFVELDQKIYTAKLDEWFTVEFRFNSGIHSQIDLQMSIGDSWLTPPIVSDILIDIDSIFISEDNENTFEGLAYGGTPSDKSIIEGIQELKRQGYKVLFYPFILMDIKEGNGLPSPTGEFEQPIFPWRGRISVMPELDNTSFVNTAVSNFFGDCTVDDFEIVGDTVQYSGTPQDSYRKMILHYANLCVVAGGVDAFAVGTEMRGLTWLRSARTTFPAVTEFNKLLDDCRLIMGDSVELTYASDWTEVTPYQPQDGTGDLLHHLDSLWMNPNCDFIGIDNYIPLSDWRDGEHLDKDVWGSIYNVDYLKSQIEGGELYDYFYANDSDRENQIRTPIDDFNYRVKDNKNWWLNNHFNRLAFEFPGTRTSWKPQSKRIVYTEFGCSAIDKGTNEPNKFLDPKSSESTAPRYSNSERDDLIQERYYQAFLEYWNDSTNNPISSVYQNKMIDTDMLFAWTWDGRPYPTFPNKLEVWSDGVNYAKGHWLMGRNWIE</sequence>
<dbReference type="Proteomes" id="UP001165488">
    <property type="component" value="Unassembled WGS sequence"/>
</dbReference>
<protein>
    <submittedName>
        <fullName evidence="3">Glycoside hydrolase TIM-barrel-like domain-containing protein</fullName>
    </submittedName>
</protein>
<keyword evidence="4" id="KW-1185">Reference proteome</keyword>
<dbReference type="SUPFAM" id="SSF51445">
    <property type="entry name" value="(Trans)glycosidases"/>
    <property type="match status" value="1"/>
</dbReference>
<dbReference type="EMBL" id="JAKZGS010000001">
    <property type="protein sequence ID" value="MCH7396556.1"/>
    <property type="molecule type" value="Genomic_DNA"/>
</dbReference>
<proteinExistence type="predicted"/>
<evidence type="ECO:0000313" key="3">
    <source>
        <dbReference type="EMBL" id="MCH7396556.1"/>
    </source>
</evidence>
<dbReference type="CDD" id="cd19607">
    <property type="entry name" value="GTA_TIM-barrel-like"/>
    <property type="match status" value="1"/>
</dbReference>
<evidence type="ECO:0000256" key="1">
    <source>
        <dbReference type="SAM" id="MobiDB-lite"/>
    </source>
</evidence>
<gene>
    <name evidence="3" type="ORF">MM236_01090</name>
</gene>
<organism evidence="3 4">
    <name type="scientific">Belliella calami</name>
    <dbReference type="NCBI Taxonomy" id="2923436"/>
    <lineage>
        <taxon>Bacteria</taxon>
        <taxon>Pseudomonadati</taxon>
        <taxon>Bacteroidota</taxon>
        <taxon>Cytophagia</taxon>
        <taxon>Cytophagales</taxon>
        <taxon>Cyclobacteriaceae</taxon>
        <taxon>Belliella</taxon>
    </lineage>
</organism>
<comment type="caution">
    <text evidence="3">The sequence shown here is derived from an EMBL/GenBank/DDBJ whole genome shotgun (WGS) entry which is preliminary data.</text>
</comment>
<evidence type="ECO:0000259" key="2">
    <source>
        <dbReference type="Pfam" id="PF13547"/>
    </source>
</evidence>
<feature type="domain" description="GTA TIM-barrel-like" evidence="2">
    <location>
        <begin position="963"/>
        <end position="1252"/>
    </location>
</feature>